<dbReference type="OrthoDB" id="9979796at2759"/>
<dbReference type="AlphaFoldDB" id="A0A813V9B2"/>
<dbReference type="Proteomes" id="UP000663882">
    <property type="component" value="Unassembled WGS sequence"/>
</dbReference>
<comment type="caution">
    <text evidence="2">The sequence shown here is derived from an EMBL/GenBank/DDBJ whole genome shotgun (WGS) entry which is preliminary data.</text>
</comment>
<evidence type="ECO:0000313" key="2">
    <source>
        <dbReference type="EMBL" id="CAF0833415.1"/>
    </source>
</evidence>
<keyword evidence="1" id="KW-0812">Transmembrane</keyword>
<evidence type="ECO:0000313" key="3">
    <source>
        <dbReference type="Proteomes" id="UP000663882"/>
    </source>
</evidence>
<dbReference type="EMBL" id="CAJNOO010000159">
    <property type="protein sequence ID" value="CAF0833415.1"/>
    <property type="molecule type" value="Genomic_DNA"/>
</dbReference>
<keyword evidence="1" id="KW-1133">Transmembrane helix</keyword>
<feature type="transmembrane region" description="Helical" evidence="1">
    <location>
        <begin position="12"/>
        <end position="31"/>
    </location>
</feature>
<name>A0A813V9B2_9BILA</name>
<protein>
    <submittedName>
        <fullName evidence="2">Uncharacterized protein</fullName>
    </submittedName>
</protein>
<sequence>MFGIGKRTYNSSVTIIYAFLFILLINQFLIVNSFRFMSHDFDEYEPNDVKRVVNPPLVYEDIAYPKKSSFNDYDFPLFVEPKVERRFCCMSPLLSGRKRSIRDLTKKQIES</sequence>
<proteinExistence type="predicted"/>
<organism evidence="2 3">
    <name type="scientific">Rotaria sordida</name>
    <dbReference type="NCBI Taxonomy" id="392033"/>
    <lineage>
        <taxon>Eukaryota</taxon>
        <taxon>Metazoa</taxon>
        <taxon>Spiralia</taxon>
        <taxon>Gnathifera</taxon>
        <taxon>Rotifera</taxon>
        <taxon>Eurotatoria</taxon>
        <taxon>Bdelloidea</taxon>
        <taxon>Philodinida</taxon>
        <taxon>Philodinidae</taxon>
        <taxon>Rotaria</taxon>
    </lineage>
</organism>
<evidence type="ECO:0000256" key="1">
    <source>
        <dbReference type="SAM" id="Phobius"/>
    </source>
</evidence>
<gene>
    <name evidence="2" type="ORF">RFH988_LOCUS5562</name>
</gene>
<reference evidence="2" key="1">
    <citation type="submission" date="2021-02" db="EMBL/GenBank/DDBJ databases">
        <authorList>
            <person name="Nowell W R."/>
        </authorList>
    </citation>
    <scope>NUCLEOTIDE SEQUENCE</scope>
</reference>
<keyword evidence="1" id="KW-0472">Membrane</keyword>
<accession>A0A813V9B2</accession>